<evidence type="ECO:0000259" key="2">
    <source>
        <dbReference type="Pfam" id="PF02720"/>
    </source>
</evidence>
<feature type="non-terminal residue" evidence="3">
    <location>
        <position position="526"/>
    </location>
</feature>
<organism evidence="3 4">
    <name type="scientific">Herbiconiux daphne</name>
    <dbReference type="NCBI Taxonomy" id="2970914"/>
    <lineage>
        <taxon>Bacteria</taxon>
        <taxon>Bacillati</taxon>
        <taxon>Actinomycetota</taxon>
        <taxon>Actinomycetes</taxon>
        <taxon>Micrococcales</taxon>
        <taxon>Microbacteriaceae</taxon>
        <taxon>Herbiconiux</taxon>
    </lineage>
</organism>
<dbReference type="InterPro" id="IPR003870">
    <property type="entry name" value="DUF222"/>
</dbReference>
<comment type="caution">
    <text evidence="3">The sequence shown here is derived from an EMBL/GenBank/DDBJ whole genome shotgun (WGS) entry which is preliminary data.</text>
</comment>
<dbReference type="EMBL" id="JANLCJ010000073">
    <property type="protein sequence ID" value="MCS5736594.1"/>
    <property type="molecule type" value="Genomic_DNA"/>
</dbReference>
<evidence type="ECO:0000313" key="4">
    <source>
        <dbReference type="Proteomes" id="UP001165586"/>
    </source>
</evidence>
<sequence length="526" mass="54926">MFRTAAPVDEVVDAVVGALAGLLVVPARSLTSAELLGRAVLLERVARLVGAGQVEVAGEIGHRSRPELGDEGLSRAENFTSPARLVAAVTGVSSREAAGRVELGRRLRAAEQLGGAPGPLPFPAVTAALAAGVVGVEVAGVISRELAGLARRGVAPDDIAAAEATLVTAATQPSPLTHDTASPDALPEGAGASAVAGGVGVDGVVRLVVRVRDLLDPDGACPREERQRELRSLTLSRSADGMFRGRVALTPEQGALWLGAAQALTSPRVAPRFMSEDEYVQAQHTADPRTGPQRLADTVTELIARAVTAPDMPHLAGATTTVNIHVALADLQAGRGVGFLDGVTEPLPVTAITRLRCHQPGAVTVFGDRGEVLHHGRTKRLFTPAQNRALAARDGGCVWPGCDRPPSWCETHHTTPWTPTTPDTAPGRTDIDNGVLLCHFHHTHLHTSSFTLTTPHGTPHLTPPPTIDPTQTPIPLTQRRTHLPTTTARGQSGATNAGTGTSAPKIVFTPETITAAHTWRTRTTPP</sequence>
<feature type="domain" description="DUF222" evidence="2">
    <location>
        <begin position="60"/>
        <end position="174"/>
    </location>
</feature>
<dbReference type="RefSeq" id="WP_259542635.1">
    <property type="nucleotide sequence ID" value="NZ_JANLCJ010000073.1"/>
</dbReference>
<dbReference type="Pfam" id="PF02720">
    <property type="entry name" value="DUF222"/>
    <property type="match status" value="2"/>
</dbReference>
<gene>
    <name evidence="3" type="ORF">N1032_22970</name>
</gene>
<keyword evidence="4" id="KW-1185">Reference proteome</keyword>
<evidence type="ECO:0000313" key="3">
    <source>
        <dbReference type="EMBL" id="MCS5736594.1"/>
    </source>
</evidence>
<feature type="domain" description="DUF222" evidence="2">
    <location>
        <begin position="204"/>
        <end position="394"/>
    </location>
</feature>
<feature type="compositionally biased region" description="Polar residues" evidence="1">
    <location>
        <begin position="485"/>
        <end position="502"/>
    </location>
</feature>
<protein>
    <submittedName>
        <fullName evidence="3">13E12 repeat family protein</fullName>
    </submittedName>
</protein>
<name>A0ABT2H9I1_9MICO</name>
<dbReference type="Proteomes" id="UP001165586">
    <property type="component" value="Unassembled WGS sequence"/>
</dbReference>
<feature type="region of interest" description="Disordered" evidence="1">
    <location>
        <begin position="485"/>
        <end position="504"/>
    </location>
</feature>
<accession>A0ABT2H9I1</accession>
<evidence type="ECO:0000256" key="1">
    <source>
        <dbReference type="SAM" id="MobiDB-lite"/>
    </source>
</evidence>
<reference evidence="3" key="1">
    <citation type="submission" date="2022-08" db="EMBL/GenBank/DDBJ databases">
        <authorList>
            <person name="Deng Y."/>
            <person name="Han X.-F."/>
            <person name="Zhang Y.-Q."/>
        </authorList>
    </citation>
    <scope>NUCLEOTIDE SEQUENCE</scope>
    <source>
        <strain evidence="3">CPCC 203386</strain>
    </source>
</reference>
<proteinExistence type="predicted"/>